<evidence type="ECO:0000313" key="2">
    <source>
        <dbReference type="Proteomes" id="UP000276349"/>
    </source>
</evidence>
<dbReference type="Proteomes" id="UP000276349">
    <property type="component" value="Unassembled WGS sequence"/>
</dbReference>
<feature type="non-terminal residue" evidence="1">
    <location>
        <position position="47"/>
    </location>
</feature>
<organism evidence="1 2">
    <name type="scientific">Lysinibacillus telephonicus</name>
    <dbReference type="NCBI Taxonomy" id="1714840"/>
    <lineage>
        <taxon>Bacteria</taxon>
        <taxon>Bacillati</taxon>
        <taxon>Bacillota</taxon>
        <taxon>Bacilli</taxon>
        <taxon>Bacillales</taxon>
        <taxon>Bacillaceae</taxon>
        <taxon>Lysinibacillus</taxon>
    </lineage>
</organism>
<name>A0A431UBG7_9BACI</name>
<proteinExistence type="predicted"/>
<comment type="caution">
    <text evidence="1">The sequence shown here is derived from an EMBL/GenBank/DDBJ whole genome shotgun (WGS) entry which is preliminary data.</text>
</comment>
<keyword evidence="2" id="KW-1185">Reference proteome</keyword>
<reference evidence="1 2" key="1">
    <citation type="submission" date="2018-12" db="EMBL/GenBank/DDBJ databases">
        <authorList>
            <person name="Yu L."/>
        </authorList>
    </citation>
    <scope>NUCLEOTIDE SEQUENCE [LARGE SCALE GENOMIC DNA]</scope>
    <source>
        <strain evidence="1 2">S5H2222</strain>
    </source>
</reference>
<sequence length="47" mass="5560">MNETIEHLCKQLRLAHIAEGFEEIPFTTPDEFVYKLLLKERDGREQA</sequence>
<evidence type="ECO:0000313" key="1">
    <source>
        <dbReference type="EMBL" id="RTQ85985.1"/>
    </source>
</evidence>
<keyword evidence="1" id="KW-0067">ATP-binding</keyword>
<gene>
    <name evidence="1" type="ORF">EKG35_20490</name>
</gene>
<dbReference type="EMBL" id="RXNR01000143">
    <property type="protein sequence ID" value="RTQ85985.1"/>
    <property type="molecule type" value="Genomic_DNA"/>
</dbReference>
<keyword evidence="1" id="KW-0547">Nucleotide-binding</keyword>
<accession>A0A431UBG7</accession>
<protein>
    <submittedName>
        <fullName evidence="1">ATP-binding protein</fullName>
    </submittedName>
</protein>
<dbReference type="AlphaFoldDB" id="A0A431UBG7"/>
<dbReference type="GO" id="GO:0005524">
    <property type="term" value="F:ATP binding"/>
    <property type="evidence" value="ECO:0007669"/>
    <property type="project" value="UniProtKB-KW"/>
</dbReference>